<accession>A0ABD0J3E1</accession>
<reference evidence="1" key="3">
    <citation type="submission" date="2023-01" db="EMBL/GenBank/DDBJ databases">
        <authorList>
            <person name="Patra A."/>
        </authorList>
    </citation>
    <scope>NUCLEOTIDE SEQUENCE</scope>
    <source>
        <strain evidence="1">Wonlab-2016</strain>
        <tissue evidence="1">Foot muscle</tissue>
    </source>
</reference>
<dbReference type="EMBL" id="JACVVK020000081">
    <property type="protein sequence ID" value="KAK7494687.1"/>
    <property type="molecule type" value="Genomic_DNA"/>
</dbReference>
<evidence type="ECO:0000313" key="2">
    <source>
        <dbReference type="EMBL" id="KAK7494687.1"/>
    </source>
</evidence>
<evidence type="ECO:0000313" key="1">
    <source>
        <dbReference type="EMBL" id="KAK7456543.1"/>
    </source>
</evidence>
<organism evidence="1 4">
    <name type="scientific">Batillaria attramentaria</name>
    <dbReference type="NCBI Taxonomy" id="370345"/>
    <lineage>
        <taxon>Eukaryota</taxon>
        <taxon>Metazoa</taxon>
        <taxon>Spiralia</taxon>
        <taxon>Lophotrochozoa</taxon>
        <taxon>Mollusca</taxon>
        <taxon>Gastropoda</taxon>
        <taxon>Caenogastropoda</taxon>
        <taxon>Sorbeoconcha</taxon>
        <taxon>Cerithioidea</taxon>
        <taxon>Batillariidae</taxon>
        <taxon>Batillaria</taxon>
    </lineage>
</organism>
<sequence length="96" mass="10894">MLILGGITTSCCLPVVPHIRTAHRLKPLWSNSASRLPSTSREKTKYPANSPRAKDITQKLAIFIVKDLRPYTLVENKQFRSLLAALDERYQCPSRD</sequence>
<dbReference type="SUPFAM" id="SSF140996">
    <property type="entry name" value="Hermes dimerisation domain"/>
    <property type="match status" value="1"/>
</dbReference>
<protein>
    <submittedName>
        <fullName evidence="1">Uncharacterized protein</fullName>
    </submittedName>
</protein>
<keyword evidence="4" id="KW-1185">Reference proteome</keyword>
<dbReference type="EMBL" id="JACVVK020000051">
    <property type="protein sequence ID" value="KAK7498409.1"/>
    <property type="molecule type" value="Genomic_DNA"/>
</dbReference>
<evidence type="ECO:0000313" key="3">
    <source>
        <dbReference type="EMBL" id="KAK7498409.1"/>
    </source>
</evidence>
<dbReference type="EMBL" id="JACVVK020000682">
    <property type="protein sequence ID" value="KAK7456543.1"/>
    <property type="molecule type" value="Genomic_DNA"/>
</dbReference>
<gene>
    <name evidence="3" type="ORF">BaRGS_00010363</name>
    <name evidence="2" type="ORF">BaRGS_00014085</name>
    <name evidence="1" type="ORF">BaRGS_00039341</name>
</gene>
<name>A0ABD0J3E1_9CAEN</name>
<evidence type="ECO:0000313" key="4">
    <source>
        <dbReference type="Proteomes" id="UP001519460"/>
    </source>
</evidence>
<dbReference type="Proteomes" id="UP001519460">
    <property type="component" value="Unassembled WGS sequence"/>
</dbReference>
<proteinExistence type="predicted"/>
<dbReference type="AlphaFoldDB" id="A0ABD0J3E1"/>
<comment type="caution">
    <text evidence="1">The sequence shown here is derived from an EMBL/GenBank/DDBJ whole genome shotgun (WGS) entry which is preliminary data.</text>
</comment>
<reference evidence="1 4" key="2">
    <citation type="journal article" date="2023" name="Sci. Data">
        <title>Genome assembly of the Korean intertidal mud-creeper Batillaria attramentaria.</title>
        <authorList>
            <person name="Patra A.K."/>
            <person name="Ho P.T."/>
            <person name="Jun S."/>
            <person name="Lee S.J."/>
            <person name="Kim Y."/>
            <person name="Won Y.J."/>
        </authorList>
    </citation>
    <scope>NUCLEOTIDE SEQUENCE [LARGE SCALE GENOMIC DNA]</scope>
    <source>
        <strain evidence="1">Wonlab-2016</strain>
    </source>
</reference>
<reference evidence="1" key="1">
    <citation type="submission" date="2020-09" db="EMBL/GenBank/DDBJ databases">
        <authorList>
            <person name="Won Y."/>
        </authorList>
    </citation>
    <scope>NUCLEOTIDE SEQUENCE</scope>
    <source>
        <strain evidence="1">Wonlab-2016</strain>
        <tissue evidence="1">Foot muscle</tissue>
    </source>
</reference>